<dbReference type="PANTHER" id="PTHR13370">
    <property type="entry name" value="RNA METHYLASE-RELATED"/>
    <property type="match status" value="1"/>
</dbReference>
<dbReference type="Proteomes" id="UP000195570">
    <property type="component" value="Unassembled WGS sequence"/>
</dbReference>
<feature type="domain" description="Ribosomal RNA large subunit methyltransferase K/L-like methyltransferase" evidence="5">
    <location>
        <begin position="356"/>
        <end position="576"/>
    </location>
</feature>
<sequence>MLFFCWFACSPTLTPFCVAELQSAASALGETIELLHRPPWLHADSTLSLFCVFEAASVDVVRGVAARCMLVRAIYQLIAAAATMEGLLLVCESHCRNVSITAFEHTSDQLNIHKNCVHGVCGAADAADGRAGGSKVAHGSGGAKCDNNPASNMSGNDGSDSAIAFTDKTVLSCYSTRAGCNGVGECSRCVYNRDSLVGPPLLKQLYQVSQVSIPHKVKEGEEMGRRGFDTNINAADTKGHGADKRDAVSVHVETVGRHYSAEEKDALAIRLADAIGISLSATCGCKKQKSEKDEEVRESGLPCEDIFLILEHAVENAPPGAKAGWSPSGPVQRVLCGTFVVGSSRQGLLTRYSLQCRPYIGTTSMPPEPAFVMAHLACVRRGSFVFDPFAGTCGVLVAAAHYGAVTFAGDVDGRAMQRGTQRGLRSAQQRQQRAAAVRALGEEVLQRAGVPLEEALEGPTVRTNFKIYGLNPPERVRMNFALWEKTLRLRGWGRGGSLKNVAANFEGFGSTANGPCISNVTNDVSRDGSNDASNNVSDGLGMAAVSEARLCEGFLDAIVTDPPYGIREPRKSAAPKQTNTVAMSTGDNEGRGRVAVTSHNDEGNKGSGGNAHRLREISEDGSGQQSTGKVLNETPIYLNTELSMKNTSNARDTCGERRDDEGCENQMNDDARSAKTTAVETPSTSYAVSDIVLDLMLFAAEALVMGGRLVLWYPSSSVHYCSEELPSHPSLQLLYNIPQRVSLKIVRRLLVFVKTHPPPAVRPVREMCMGSSGVPDLRELMDQTELPDNEAYMHYREKLMRKRVASQRFHSAQLDRGITGGNKCDVRKDENKEDGGGEICSSVPGVLEVAGGALASPSLVQSSPSLYFPETSAAVCTSETRRNRMTKRERRELIVLNRERKLLKQHLEKQQQHNRHQPAPQNEKE</sequence>
<evidence type="ECO:0000313" key="7">
    <source>
        <dbReference type="Proteomes" id="UP000195570"/>
    </source>
</evidence>
<keyword evidence="1 6" id="KW-0489">Methyltransferase</keyword>
<evidence type="ECO:0000256" key="1">
    <source>
        <dbReference type="ARBA" id="ARBA00022603"/>
    </source>
</evidence>
<dbReference type="PANTHER" id="PTHR13370:SF3">
    <property type="entry name" value="TRNA (GUANINE(10)-N2)-METHYLTRANSFERASE HOMOLOG"/>
    <property type="match status" value="1"/>
</dbReference>
<dbReference type="GO" id="GO:0003676">
    <property type="term" value="F:nucleic acid binding"/>
    <property type="evidence" value="ECO:0007669"/>
    <property type="project" value="InterPro"/>
</dbReference>
<evidence type="ECO:0000256" key="3">
    <source>
        <dbReference type="SAM" id="MobiDB-lite"/>
    </source>
</evidence>
<feature type="region of interest" description="Disordered" evidence="3">
    <location>
        <begin position="900"/>
        <end position="925"/>
    </location>
</feature>
<name>A0A1G4HYU0_TRYEQ</name>
<comment type="caution">
    <text evidence="6">The sequence shown here is derived from an EMBL/GenBank/DDBJ whole genome shotgun (WGS) entry which is preliminary data.</text>
</comment>
<dbReference type="GO" id="GO:0043527">
    <property type="term" value="C:tRNA methyltransferase complex"/>
    <property type="evidence" value="ECO:0007669"/>
    <property type="project" value="UniProtKB-ARBA"/>
</dbReference>
<dbReference type="PROSITE" id="PS00092">
    <property type="entry name" value="N6_MTASE"/>
    <property type="match status" value="1"/>
</dbReference>
<evidence type="ECO:0000256" key="4">
    <source>
        <dbReference type="SAM" id="SignalP"/>
    </source>
</evidence>
<feature type="compositionally biased region" description="Basic and acidic residues" evidence="3">
    <location>
        <begin position="824"/>
        <end position="835"/>
    </location>
</feature>
<evidence type="ECO:0000313" key="6">
    <source>
        <dbReference type="EMBL" id="SCU64473.1"/>
    </source>
</evidence>
<keyword evidence="7" id="KW-1185">Reference proteome</keyword>
<dbReference type="GeneID" id="92382801"/>
<accession>A0A1G4HYU0</accession>
<dbReference type="SUPFAM" id="SSF53335">
    <property type="entry name" value="S-adenosyl-L-methionine-dependent methyltransferases"/>
    <property type="match status" value="1"/>
</dbReference>
<dbReference type="InterPro" id="IPR000241">
    <property type="entry name" value="RlmKL-like_Mtase"/>
</dbReference>
<feature type="signal peptide" evidence="4">
    <location>
        <begin position="1"/>
        <end position="19"/>
    </location>
</feature>
<evidence type="ECO:0000256" key="2">
    <source>
        <dbReference type="ARBA" id="ARBA00022679"/>
    </source>
</evidence>
<reference evidence="6" key="1">
    <citation type="submission" date="2016-09" db="EMBL/GenBank/DDBJ databases">
        <authorList>
            <person name="Hebert L."/>
            <person name="Moumen B."/>
        </authorList>
    </citation>
    <scope>NUCLEOTIDE SEQUENCE [LARGE SCALE GENOMIC DNA]</scope>
    <source>
        <strain evidence="6">OVI</strain>
    </source>
</reference>
<feature type="chain" id="PRO_5009235039" evidence="4">
    <location>
        <begin position="20"/>
        <end position="925"/>
    </location>
</feature>
<dbReference type="Gene3D" id="3.40.50.150">
    <property type="entry name" value="Vaccinia Virus protein VP39"/>
    <property type="match status" value="1"/>
</dbReference>
<dbReference type="InterPro" id="IPR029063">
    <property type="entry name" value="SAM-dependent_MTases_sf"/>
</dbReference>
<dbReference type="AlphaFoldDB" id="A0A1G4HYU0"/>
<keyword evidence="2" id="KW-0808">Transferase</keyword>
<dbReference type="GO" id="GO:0005737">
    <property type="term" value="C:cytoplasm"/>
    <property type="evidence" value="ECO:0007669"/>
    <property type="project" value="TreeGrafter"/>
</dbReference>
<gene>
    <name evidence="6" type="ORF">TEOVI_000886700</name>
</gene>
<dbReference type="EMBL" id="CZPT02000067">
    <property type="protein sequence ID" value="SCU64473.1"/>
    <property type="molecule type" value="Genomic_DNA"/>
</dbReference>
<feature type="compositionally biased region" description="Polar residues" evidence="3">
    <location>
        <begin position="575"/>
        <end position="587"/>
    </location>
</feature>
<proteinExistence type="predicted"/>
<dbReference type="Pfam" id="PF01170">
    <property type="entry name" value="UPF0020"/>
    <property type="match status" value="1"/>
</dbReference>
<protein>
    <submittedName>
        <fullName evidence="6">Methyltransferase, putative</fullName>
    </submittedName>
</protein>
<dbReference type="RefSeq" id="XP_067076235.1">
    <property type="nucleotide sequence ID" value="XM_067220134.1"/>
</dbReference>
<feature type="region of interest" description="Disordered" evidence="3">
    <location>
        <begin position="569"/>
        <end position="632"/>
    </location>
</feature>
<feature type="region of interest" description="Disordered" evidence="3">
    <location>
        <begin position="820"/>
        <end position="839"/>
    </location>
</feature>
<keyword evidence="4" id="KW-0732">Signal</keyword>
<evidence type="ECO:0000259" key="5">
    <source>
        <dbReference type="Pfam" id="PF01170"/>
    </source>
</evidence>
<feature type="region of interest" description="Disordered" evidence="3">
    <location>
        <begin position="648"/>
        <end position="677"/>
    </location>
</feature>
<dbReference type="InterPro" id="IPR002052">
    <property type="entry name" value="DNA_methylase_N6_adenine_CS"/>
</dbReference>
<feature type="compositionally biased region" description="Basic and acidic residues" evidence="3">
    <location>
        <begin position="900"/>
        <end position="911"/>
    </location>
</feature>
<dbReference type="GO" id="GO:0032259">
    <property type="term" value="P:methylation"/>
    <property type="evidence" value="ECO:0007669"/>
    <property type="project" value="UniProtKB-KW"/>
</dbReference>
<organism evidence="6 7">
    <name type="scientific">Trypanosoma equiperdum</name>
    <dbReference type="NCBI Taxonomy" id="5694"/>
    <lineage>
        <taxon>Eukaryota</taxon>
        <taxon>Discoba</taxon>
        <taxon>Euglenozoa</taxon>
        <taxon>Kinetoplastea</taxon>
        <taxon>Metakinetoplastina</taxon>
        <taxon>Trypanosomatida</taxon>
        <taxon>Trypanosomatidae</taxon>
        <taxon>Trypanosoma</taxon>
    </lineage>
</organism>
<dbReference type="GO" id="GO:0008168">
    <property type="term" value="F:methyltransferase activity"/>
    <property type="evidence" value="ECO:0007669"/>
    <property type="project" value="UniProtKB-KW"/>
</dbReference>
<dbReference type="VEuPathDB" id="TriTrypDB:TEOVI_000886700"/>